<dbReference type="GO" id="GO:0005524">
    <property type="term" value="F:ATP binding"/>
    <property type="evidence" value="ECO:0007669"/>
    <property type="project" value="UniProtKB-UniRule"/>
</dbReference>
<dbReference type="SMART" id="SM00091">
    <property type="entry name" value="PAS"/>
    <property type="match status" value="2"/>
</dbReference>
<dbReference type="PROSITE" id="PS50112">
    <property type="entry name" value="PAS"/>
    <property type="match status" value="2"/>
</dbReference>
<accession>A0AAP0D7D1</accession>
<dbReference type="SMART" id="SM00086">
    <property type="entry name" value="PAC"/>
    <property type="match status" value="2"/>
</dbReference>
<feature type="region of interest" description="Disordered" evidence="21">
    <location>
        <begin position="1"/>
        <end position="64"/>
    </location>
</feature>
<dbReference type="InterPro" id="IPR017441">
    <property type="entry name" value="Protein_kinase_ATP_BS"/>
</dbReference>
<dbReference type="FunFam" id="3.30.450.20:FF:000002">
    <property type="entry name" value="LOV domain-containing protein"/>
    <property type="match status" value="1"/>
</dbReference>
<dbReference type="InterPro" id="IPR000014">
    <property type="entry name" value="PAS"/>
</dbReference>
<evidence type="ECO:0000256" key="5">
    <source>
        <dbReference type="ARBA" id="ARBA00012513"/>
    </source>
</evidence>
<comment type="catalytic activity">
    <reaction evidence="18">
        <text>L-threonyl-[protein] + ATP = O-phospho-L-threonyl-[protein] + ADP + H(+)</text>
        <dbReference type="Rhea" id="RHEA:46608"/>
        <dbReference type="Rhea" id="RHEA-COMP:11060"/>
        <dbReference type="Rhea" id="RHEA-COMP:11605"/>
        <dbReference type="ChEBI" id="CHEBI:15378"/>
        <dbReference type="ChEBI" id="CHEBI:30013"/>
        <dbReference type="ChEBI" id="CHEBI:30616"/>
        <dbReference type="ChEBI" id="CHEBI:61977"/>
        <dbReference type="ChEBI" id="CHEBI:456216"/>
        <dbReference type="EC" id="2.7.11.1"/>
    </reaction>
</comment>
<feature type="binding site" evidence="20">
    <location>
        <position position="723"/>
    </location>
    <ligand>
        <name>ATP</name>
        <dbReference type="ChEBI" id="CHEBI:30616"/>
    </ligand>
</feature>
<evidence type="ECO:0000256" key="4">
    <source>
        <dbReference type="ARBA" id="ARBA00009903"/>
    </source>
</evidence>
<feature type="region of interest" description="Disordered" evidence="21">
    <location>
        <begin position="1031"/>
        <end position="1108"/>
    </location>
</feature>
<feature type="region of interest" description="Disordered" evidence="21">
    <location>
        <begin position="368"/>
        <end position="488"/>
    </location>
</feature>
<dbReference type="InterPro" id="IPR058039">
    <property type="entry name" value="At3g05675-like_ankyrin"/>
</dbReference>
<dbReference type="InterPro" id="IPR011009">
    <property type="entry name" value="Kinase-like_dom_sf"/>
</dbReference>
<feature type="compositionally biased region" description="Polar residues" evidence="21">
    <location>
        <begin position="1"/>
        <end position="12"/>
    </location>
</feature>
<dbReference type="Pfam" id="PF13426">
    <property type="entry name" value="PAS_9"/>
    <property type="match status" value="2"/>
</dbReference>
<feature type="compositionally biased region" description="Basic and acidic residues" evidence="21">
    <location>
        <begin position="471"/>
        <end position="488"/>
    </location>
</feature>
<dbReference type="CDD" id="cd00130">
    <property type="entry name" value="PAS"/>
    <property type="match status" value="2"/>
</dbReference>
<sequence length="1562" mass="175863">MESSKQHASSPIFQPGQRDVRGSLEVFNPSTHQTTAPFRSQPTWRSRAEPHPSPEVVNVGLSTSHSGRLPAEEIKSWMALKDPDPYEAPPMMMMPPQSPSFPQTSTAAAVVAPASPGGIVGAAEQRAAEWGLVLKTDEETGKPQGVKVRTSGEDPNPKPGSNRRDSGNSVQSSSDISDDGLDAGKERGFPRVSEDLKDALSTFQQTFVVSDATKPDYPILYASAGFFKMTGYTSKEVIGRNCRFLQGADTDPEDVAKIREALQKGTTYCGRLLNYKKDGSPFWNLLTVSPIKDESGNTLKFIGMQVEVSKHTEGAKEKMLRPNGLPESLIRYDARQKDMATSSLTELVEAVKRPRSLSESTYSHPFATASKSFSDQKQDKLSLGRRKSAETMFPPPSAPPRRNSHSSMRTITTMQPIDELQEKKQKKPKRLSFIGIKKKNRKSSEEFDDGFKGDVNIQDTDDDVEDEEDFEPQKDSSRPESVDEKVRKKEMRKGIDLATTLERIEKNFVITDPRLPDNPIIFASDSFLELTEYSREEILGKNCRFLQGPETDPSTVKKIRDAIDNQIEVTVQLINYTKSGKKFWNLFHLQPMRDQKGEVQYFIGVQLDGSQHVEPLHNCIPETTAKDGAILVKETAENVDDAVRELPDANMSPDDLWAKHSNTVHPKPHRRDTSAWKAILKVIESGEELGLKHFRPIKPLGSGDTGSVHLVELCGTGEFFAMKAMDKGVMINRNKVHRACAEREILDVLDHPFLPALYASFQTPSHVCLITDYCPGGELFMLLDRQPMKVLKEDAVRFYAAEVLVSLEYLHCQGIIYRDLKPENVLIQSTGHIALTDFDLSCLTSCKPQLLIPEVTDKKKKKKHKKGQQTPIFMAEPVRASNSFVGTEEYIAPEIISGVGHSSAVDWWAFGILLYEMFYGYTPFRGKTRQRTFANVLHKDLKFPSSISVSLPAKQLIYRLLHRDPKNRLGSREGASEVKRHQFFRGINWALVRCQDPPKLETPVFGADEDEKVKELDLGLQDLENNAHRLHIKTHPQFQRSSLSSPNSKTTRSASMASSELTKSKQQVSTMLKQGFISDYFLSPPPSSPSPSPSPSDPIRTPIRSTPSPTLFEMMTEEQTRDSRPSQSHSHSLDTARIRIEERVARILSGAPFRNPSDWGLGFGDVKLTITARDGFSVSMDVHREVLVGRSQFFKEKLGRRSGSHHSVEICECDDVEVYLETLVLMYYDDPKKKMIGEGVSKILGLLKVCDSLKFDDGISSCLEYLEAAPWSEEEEERVISNLNELQLHNNHEVIQRLALESSTSSKIDNICSRLITGVLHAKDEKARKEMKSLISRLLKEDKSSSDYSYSHNKLDISKDTLYTICHKCLTSLILCLSEATSHDENRGIMSEIGRLADNLEWVVDILIEKQIGEEFVQLWSEQNELAVLHSKVPVMYRHKVSRITAQLCIAIGRGNILVPKETRCGLLSTWLEALYDDFGWMKRDSRTGHRRLIEDGLSQIILTLPLSQQEAFLMSWFGRFLEKGDDCPNIQRAFEIWWRRAFVRQPVAEPQLQITVCDYPS</sequence>
<keyword evidence="14" id="KW-0418">Kinase</keyword>
<dbReference type="PROSITE" id="PS50011">
    <property type="entry name" value="PROTEIN_KINASE_DOM"/>
    <property type="match status" value="1"/>
</dbReference>
<dbReference type="FunFam" id="1.10.510.10:FF:000265">
    <property type="entry name" value="Putative LOV domain-containing protein"/>
    <property type="match status" value="1"/>
</dbReference>
<evidence type="ECO:0000256" key="19">
    <source>
        <dbReference type="ARBA" id="ARBA00048679"/>
    </source>
</evidence>
<evidence type="ECO:0000256" key="11">
    <source>
        <dbReference type="ARBA" id="ARBA00022679"/>
    </source>
</evidence>
<dbReference type="Gene3D" id="3.30.200.20">
    <property type="entry name" value="Phosphorylase Kinase, domain 1"/>
    <property type="match status" value="1"/>
</dbReference>
<evidence type="ECO:0000256" key="15">
    <source>
        <dbReference type="ARBA" id="ARBA00022840"/>
    </source>
</evidence>
<evidence type="ECO:0000256" key="2">
    <source>
        <dbReference type="ARBA" id="ARBA00004202"/>
    </source>
</evidence>
<dbReference type="InterPro" id="IPR000719">
    <property type="entry name" value="Prot_kinase_dom"/>
</dbReference>
<dbReference type="PROSITE" id="PS50113">
    <property type="entry name" value="PAC"/>
    <property type="match status" value="2"/>
</dbReference>
<proteinExistence type="inferred from homology"/>
<dbReference type="Pfam" id="PF00069">
    <property type="entry name" value="Pkinase"/>
    <property type="match status" value="1"/>
</dbReference>
<dbReference type="InterPro" id="IPR000700">
    <property type="entry name" value="PAS-assoc_C"/>
</dbReference>
<feature type="domain" description="BTB" evidence="23">
    <location>
        <begin position="1164"/>
        <end position="1227"/>
    </location>
</feature>
<evidence type="ECO:0000259" key="25">
    <source>
        <dbReference type="PROSITE" id="PS50113"/>
    </source>
</evidence>
<dbReference type="Proteomes" id="UP001408789">
    <property type="component" value="Unassembled WGS sequence"/>
</dbReference>
<feature type="compositionally biased region" description="Basic and acidic residues" evidence="21">
    <location>
        <begin position="150"/>
        <end position="166"/>
    </location>
</feature>
<evidence type="ECO:0000256" key="21">
    <source>
        <dbReference type="SAM" id="MobiDB-lite"/>
    </source>
</evidence>
<feature type="compositionally biased region" description="Basic and acidic residues" evidence="21">
    <location>
        <begin position="442"/>
        <end position="452"/>
    </location>
</feature>
<evidence type="ECO:0000259" key="22">
    <source>
        <dbReference type="PROSITE" id="PS50011"/>
    </source>
</evidence>
<dbReference type="EMBL" id="JBCNJP010000014">
    <property type="protein sequence ID" value="KAK9069171.1"/>
    <property type="molecule type" value="Genomic_DNA"/>
</dbReference>
<evidence type="ECO:0000313" key="27">
    <source>
        <dbReference type="Proteomes" id="UP001408789"/>
    </source>
</evidence>
<keyword evidence="13 20" id="KW-0547">Nucleotide-binding</keyword>
<protein>
    <recommendedName>
        <fullName evidence="5">non-specific serine/threonine protein kinase</fullName>
        <ecNumber evidence="5">2.7.11.1</ecNumber>
    </recommendedName>
</protein>
<feature type="domain" description="Protein kinase" evidence="22">
    <location>
        <begin position="694"/>
        <end position="984"/>
    </location>
</feature>
<evidence type="ECO:0000256" key="14">
    <source>
        <dbReference type="ARBA" id="ARBA00022777"/>
    </source>
</evidence>
<dbReference type="EC" id="2.7.11.1" evidence="5"/>
<evidence type="ECO:0000259" key="24">
    <source>
        <dbReference type="PROSITE" id="PS50112"/>
    </source>
</evidence>
<dbReference type="InterPro" id="IPR001610">
    <property type="entry name" value="PAC"/>
</dbReference>
<dbReference type="GO" id="GO:0004674">
    <property type="term" value="F:protein serine/threonine kinase activity"/>
    <property type="evidence" value="ECO:0007669"/>
    <property type="project" value="UniProtKB-KW"/>
</dbReference>
<dbReference type="GO" id="GO:0009882">
    <property type="term" value="F:blue light photoreceptor activity"/>
    <property type="evidence" value="ECO:0007669"/>
    <property type="project" value="UniProtKB-ARBA"/>
</dbReference>
<keyword evidence="8" id="KW-0716">Sensory transduction</keyword>
<feature type="domain" description="PAS" evidence="24">
    <location>
        <begin position="497"/>
        <end position="566"/>
    </location>
</feature>
<dbReference type="FunFam" id="3.30.200.20:FF:000133">
    <property type="entry name" value="LOV domain-containing protein"/>
    <property type="match status" value="1"/>
</dbReference>
<comment type="cofactor">
    <cofactor evidence="1">
        <name>FMN</name>
        <dbReference type="ChEBI" id="CHEBI:58210"/>
    </cofactor>
</comment>
<dbReference type="InterPro" id="IPR035965">
    <property type="entry name" value="PAS-like_dom_sf"/>
</dbReference>
<evidence type="ECO:0000256" key="16">
    <source>
        <dbReference type="ARBA" id="ARBA00022991"/>
    </source>
</evidence>
<keyword evidence="9" id="KW-0285">Flavoprotein</keyword>
<dbReference type="PROSITE" id="PS50097">
    <property type="entry name" value="BTB"/>
    <property type="match status" value="1"/>
</dbReference>
<dbReference type="Gene3D" id="1.10.510.10">
    <property type="entry name" value="Transferase(Phosphotransferase) domain 1"/>
    <property type="match status" value="1"/>
</dbReference>
<evidence type="ECO:0000256" key="12">
    <source>
        <dbReference type="ARBA" id="ARBA00022737"/>
    </source>
</evidence>
<comment type="subcellular location">
    <subcellularLocation>
        <location evidence="2">Cell membrane</location>
        <topology evidence="2">Peripheral membrane protein</topology>
    </subcellularLocation>
</comment>
<dbReference type="GO" id="GO:0042802">
    <property type="term" value="F:identical protein binding"/>
    <property type="evidence" value="ECO:0007669"/>
    <property type="project" value="UniProtKB-ARBA"/>
</dbReference>
<organism evidence="26 27">
    <name type="scientific">Deinandra increscens subsp. villosa</name>
    <dbReference type="NCBI Taxonomy" id="3103831"/>
    <lineage>
        <taxon>Eukaryota</taxon>
        <taxon>Viridiplantae</taxon>
        <taxon>Streptophyta</taxon>
        <taxon>Embryophyta</taxon>
        <taxon>Tracheophyta</taxon>
        <taxon>Spermatophyta</taxon>
        <taxon>Magnoliopsida</taxon>
        <taxon>eudicotyledons</taxon>
        <taxon>Gunneridae</taxon>
        <taxon>Pentapetalae</taxon>
        <taxon>asterids</taxon>
        <taxon>campanulids</taxon>
        <taxon>Asterales</taxon>
        <taxon>Asteraceae</taxon>
        <taxon>Asteroideae</taxon>
        <taxon>Heliantheae alliance</taxon>
        <taxon>Madieae</taxon>
        <taxon>Madiinae</taxon>
        <taxon>Deinandra</taxon>
    </lineage>
</organism>
<dbReference type="CDD" id="cd05574">
    <property type="entry name" value="STKc_phototropin_like"/>
    <property type="match status" value="1"/>
</dbReference>
<dbReference type="GO" id="GO:0009902">
    <property type="term" value="P:chloroplast relocation"/>
    <property type="evidence" value="ECO:0007669"/>
    <property type="project" value="UniProtKB-ARBA"/>
</dbReference>
<name>A0AAP0D7D1_9ASTR</name>
<evidence type="ECO:0000256" key="9">
    <source>
        <dbReference type="ARBA" id="ARBA00022630"/>
    </source>
</evidence>
<dbReference type="SUPFAM" id="SSF55785">
    <property type="entry name" value="PYP-like sensor domain (PAS domain)"/>
    <property type="match status" value="2"/>
</dbReference>
<evidence type="ECO:0000256" key="6">
    <source>
        <dbReference type="ARBA" id="ARBA00022527"/>
    </source>
</evidence>
<dbReference type="GO" id="GO:0005886">
    <property type="term" value="C:plasma membrane"/>
    <property type="evidence" value="ECO:0007669"/>
    <property type="project" value="UniProtKB-SubCell"/>
</dbReference>
<keyword evidence="6" id="KW-0723">Serine/threonine-protein kinase</keyword>
<dbReference type="PROSITE" id="PS00108">
    <property type="entry name" value="PROTEIN_KINASE_ST"/>
    <property type="match status" value="1"/>
</dbReference>
<feature type="compositionally biased region" description="Basic residues" evidence="21">
    <location>
        <begin position="424"/>
        <end position="441"/>
    </location>
</feature>
<keyword evidence="10" id="KW-0288">FMN</keyword>
<feature type="compositionally biased region" description="Pro residues" evidence="21">
    <location>
        <begin position="1083"/>
        <end position="1096"/>
    </location>
</feature>
<dbReference type="GO" id="GO:0009638">
    <property type="term" value="P:phototropism"/>
    <property type="evidence" value="ECO:0007669"/>
    <property type="project" value="UniProtKB-ARBA"/>
</dbReference>
<comment type="similarity">
    <text evidence="4">Belongs to the protein kinase superfamily. AGC Ser/Thr protein kinase family.</text>
</comment>
<evidence type="ECO:0000256" key="13">
    <source>
        <dbReference type="ARBA" id="ARBA00022741"/>
    </source>
</evidence>
<feature type="compositionally biased region" description="Polar residues" evidence="21">
    <location>
        <begin position="405"/>
        <end position="415"/>
    </location>
</feature>
<evidence type="ECO:0000256" key="7">
    <source>
        <dbReference type="ARBA" id="ARBA00022543"/>
    </source>
</evidence>
<keyword evidence="15 20" id="KW-0067">ATP-binding</keyword>
<feature type="domain" description="PAC" evidence="25">
    <location>
        <begin position="567"/>
        <end position="621"/>
    </location>
</feature>
<feature type="region of interest" description="Disordered" evidence="21">
    <location>
        <begin position="133"/>
        <end position="188"/>
    </location>
</feature>
<evidence type="ECO:0000256" key="10">
    <source>
        <dbReference type="ARBA" id="ARBA00022643"/>
    </source>
</evidence>
<gene>
    <name evidence="26" type="ORF">SSX86_013287</name>
</gene>
<feature type="compositionally biased region" description="Acidic residues" evidence="21">
    <location>
        <begin position="459"/>
        <end position="470"/>
    </location>
</feature>
<dbReference type="Gene3D" id="3.30.450.20">
    <property type="entry name" value="PAS domain"/>
    <property type="match status" value="2"/>
</dbReference>
<evidence type="ECO:0000256" key="8">
    <source>
        <dbReference type="ARBA" id="ARBA00022606"/>
    </source>
</evidence>
<keyword evidence="27" id="KW-1185">Reference proteome</keyword>
<keyword evidence="11" id="KW-0808">Transferase</keyword>
<evidence type="ECO:0000313" key="26">
    <source>
        <dbReference type="EMBL" id="KAK9069171.1"/>
    </source>
</evidence>
<dbReference type="PROSITE" id="PS00107">
    <property type="entry name" value="PROTEIN_KINASE_ATP"/>
    <property type="match status" value="1"/>
</dbReference>
<dbReference type="InterPro" id="IPR008271">
    <property type="entry name" value="Ser/Thr_kinase_AS"/>
</dbReference>
<keyword evidence="12" id="KW-0677">Repeat</keyword>
<evidence type="ECO:0000256" key="20">
    <source>
        <dbReference type="PROSITE-ProRule" id="PRU10141"/>
    </source>
</evidence>
<evidence type="ECO:0000256" key="3">
    <source>
        <dbReference type="ARBA" id="ARBA00004906"/>
    </source>
</evidence>
<comment type="catalytic activity">
    <reaction evidence="19">
        <text>L-seryl-[protein] + ATP = O-phospho-L-seryl-[protein] + ADP + H(+)</text>
        <dbReference type="Rhea" id="RHEA:17989"/>
        <dbReference type="Rhea" id="RHEA-COMP:9863"/>
        <dbReference type="Rhea" id="RHEA-COMP:11604"/>
        <dbReference type="ChEBI" id="CHEBI:15378"/>
        <dbReference type="ChEBI" id="CHEBI:29999"/>
        <dbReference type="ChEBI" id="CHEBI:30616"/>
        <dbReference type="ChEBI" id="CHEBI:83421"/>
        <dbReference type="ChEBI" id="CHEBI:456216"/>
        <dbReference type="EC" id="2.7.11.1"/>
    </reaction>
</comment>
<dbReference type="GO" id="GO:0010181">
    <property type="term" value="F:FMN binding"/>
    <property type="evidence" value="ECO:0007669"/>
    <property type="project" value="UniProtKB-ARBA"/>
</dbReference>
<feature type="domain" description="PAC" evidence="25">
    <location>
        <begin position="266"/>
        <end position="320"/>
    </location>
</feature>
<dbReference type="GO" id="GO:0007623">
    <property type="term" value="P:circadian rhythm"/>
    <property type="evidence" value="ECO:0007669"/>
    <property type="project" value="UniProtKB-ARBA"/>
</dbReference>
<dbReference type="PANTHER" id="PTHR45637">
    <property type="entry name" value="FLIPPASE KINASE 1-RELATED"/>
    <property type="match status" value="1"/>
</dbReference>
<dbReference type="FunFam" id="3.30.450.20:FF:000036">
    <property type="entry name" value="Putative LOV domain-containing protein"/>
    <property type="match status" value="1"/>
</dbReference>
<keyword evidence="7" id="KW-0600">Photoreceptor protein</keyword>
<comment type="caution">
    <text evidence="26">The sequence shown here is derived from an EMBL/GenBank/DDBJ whole genome shotgun (WGS) entry which is preliminary data.</text>
</comment>
<dbReference type="Pfam" id="PF25553">
    <property type="entry name" value="BTB-POZ_ANK-like"/>
    <property type="match status" value="1"/>
</dbReference>
<keyword evidence="17" id="KW-0675">Receptor</keyword>
<dbReference type="SMART" id="SM00220">
    <property type="entry name" value="S_TKc"/>
    <property type="match status" value="1"/>
</dbReference>
<dbReference type="SUPFAM" id="SSF56112">
    <property type="entry name" value="Protein kinase-like (PK-like)"/>
    <property type="match status" value="1"/>
</dbReference>
<evidence type="ECO:0000256" key="17">
    <source>
        <dbReference type="ARBA" id="ARBA00023170"/>
    </source>
</evidence>
<evidence type="ECO:0000256" key="1">
    <source>
        <dbReference type="ARBA" id="ARBA00001917"/>
    </source>
</evidence>
<feature type="domain" description="PAS" evidence="24">
    <location>
        <begin position="192"/>
        <end position="264"/>
    </location>
</feature>
<reference evidence="26 27" key="1">
    <citation type="submission" date="2024-04" db="EMBL/GenBank/DDBJ databases">
        <title>The reference genome of an endangered Asteraceae, Deinandra increscens subsp. villosa, native to the Central Coast of California.</title>
        <authorList>
            <person name="Guilliams M."/>
            <person name="Hasenstab-Lehman K."/>
            <person name="Meyer R."/>
            <person name="Mcevoy S."/>
        </authorList>
    </citation>
    <scope>NUCLEOTIDE SEQUENCE [LARGE SCALE GENOMIC DNA]</scope>
    <source>
        <tissue evidence="26">Leaf</tissue>
    </source>
</reference>
<evidence type="ECO:0000259" key="23">
    <source>
        <dbReference type="PROSITE" id="PS50097"/>
    </source>
</evidence>
<comment type="pathway">
    <text evidence="3">Protein modification; protein ubiquitination.</text>
</comment>
<dbReference type="NCBIfam" id="TIGR00229">
    <property type="entry name" value="sensory_box"/>
    <property type="match status" value="2"/>
</dbReference>
<evidence type="ECO:0000256" key="18">
    <source>
        <dbReference type="ARBA" id="ARBA00047899"/>
    </source>
</evidence>
<feature type="compositionally biased region" description="Polar residues" evidence="21">
    <location>
        <begin position="28"/>
        <end position="44"/>
    </location>
</feature>
<feature type="compositionally biased region" description="Polar residues" evidence="21">
    <location>
        <begin position="1036"/>
        <end position="1072"/>
    </location>
</feature>
<keyword evidence="16" id="KW-0157">Chromophore</keyword>
<dbReference type="InterPro" id="IPR000210">
    <property type="entry name" value="BTB/POZ_dom"/>
</dbReference>